<dbReference type="EMBL" id="BARS01030858">
    <property type="protein sequence ID" value="GAG26395.1"/>
    <property type="molecule type" value="Genomic_DNA"/>
</dbReference>
<dbReference type="InterPro" id="IPR011611">
    <property type="entry name" value="PfkB_dom"/>
</dbReference>
<dbReference type="PANTHER" id="PTHR10584:SF166">
    <property type="entry name" value="RIBOKINASE"/>
    <property type="match status" value="1"/>
</dbReference>
<evidence type="ECO:0000256" key="2">
    <source>
        <dbReference type="ARBA" id="ARBA00022777"/>
    </source>
</evidence>
<dbReference type="Gene3D" id="3.40.1190.20">
    <property type="match status" value="1"/>
</dbReference>
<organism evidence="4">
    <name type="scientific">marine sediment metagenome</name>
    <dbReference type="NCBI Taxonomy" id="412755"/>
    <lineage>
        <taxon>unclassified sequences</taxon>
        <taxon>metagenomes</taxon>
        <taxon>ecological metagenomes</taxon>
    </lineage>
</organism>
<feature type="domain" description="Carbohydrate kinase PfkB" evidence="3">
    <location>
        <begin position="12"/>
        <end position="175"/>
    </location>
</feature>
<accession>X0W729</accession>
<dbReference type="GO" id="GO:0016301">
    <property type="term" value="F:kinase activity"/>
    <property type="evidence" value="ECO:0007669"/>
    <property type="project" value="UniProtKB-KW"/>
</dbReference>
<dbReference type="AlphaFoldDB" id="X0W729"/>
<protein>
    <recommendedName>
        <fullName evidence="3">Carbohydrate kinase PfkB domain-containing protein</fullName>
    </recommendedName>
</protein>
<keyword evidence="2" id="KW-0418">Kinase</keyword>
<dbReference type="PANTHER" id="PTHR10584">
    <property type="entry name" value="SUGAR KINASE"/>
    <property type="match status" value="1"/>
</dbReference>
<sequence>TGAMALAHQLSIAEHAAGRADLVVISPDDPRAMVKRAQECVALGIPYVYDPSQQIIRLSAEELAAGIAHCFLLIVNEYEFDMIQKKTGWTEAEVLTRAGGLIITMGDRGSNLRIGGEEHQIPIVPPTRIADPTGVGDAFRGGLLRGYSLGLPWDVSGRMGSLAAAYVMDKVGTQSHRYSPAEFAARFRQHFDDEGALDALAIGDSSRHDA</sequence>
<evidence type="ECO:0000256" key="1">
    <source>
        <dbReference type="ARBA" id="ARBA00022679"/>
    </source>
</evidence>
<evidence type="ECO:0000313" key="4">
    <source>
        <dbReference type="EMBL" id="GAG26395.1"/>
    </source>
</evidence>
<evidence type="ECO:0000259" key="3">
    <source>
        <dbReference type="Pfam" id="PF00294"/>
    </source>
</evidence>
<dbReference type="Pfam" id="PF00294">
    <property type="entry name" value="PfkB"/>
    <property type="match status" value="1"/>
</dbReference>
<name>X0W729_9ZZZZ</name>
<dbReference type="SUPFAM" id="SSF53613">
    <property type="entry name" value="Ribokinase-like"/>
    <property type="match status" value="1"/>
</dbReference>
<comment type="caution">
    <text evidence="4">The sequence shown here is derived from an EMBL/GenBank/DDBJ whole genome shotgun (WGS) entry which is preliminary data.</text>
</comment>
<gene>
    <name evidence="4" type="ORF">S01H1_48075</name>
</gene>
<feature type="non-terminal residue" evidence="4">
    <location>
        <position position="1"/>
    </location>
</feature>
<reference evidence="4" key="1">
    <citation type="journal article" date="2014" name="Front. Microbiol.">
        <title>High frequency of phylogenetically diverse reductive dehalogenase-homologous genes in deep subseafloor sedimentary metagenomes.</title>
        <authorList>
            <person name="Kawai M."/>
            <person name="Futagami T."/>
            <person name="Toyoda A."/>
            <person name="Takaki Y."/>
            <person name="Nishi S."/>
            <person name="Hori S."/>
            <person name="Arai W."/>
            <person name="Tsubouchi T."/>
            <person name="Morono Y."/>
            <person name="Uchiyama I."/>
            <person name="Ito T."/>
            <person name="Fujiyama A."/>
            <person name="Inagaki F."/>
            <person name="Takami H."/>
        </authorList>
    </citation>
    <scope>NUCLEOTIDE SEQUENCE</scope>
    <source>
        <strain evidence="4">Expedition CK06-06</strain>
    </source>
</reference>
<proteinExistence type="predicted"/>
<dbReference type="InterPro" id="IPR029056">
    <property type="entry name" value="Ribokinase-like"/>
</dbReference>
<keyword evidence="1" id="KW-0808">Transferase</keyword>